<evidence type="ECO:0000313" key="4">
    <source>
        <dbReference type="Proteomes" id="UP000280066"/>
    </source>
</evidence>
<keyword evidence="1" id="KW-0732">Signal</keyword>
<sequence>MLVSVRIYAIVLLALAACTEAASNKDPVQEAKFQNERRIGEEAVTKRQIRDAEFVVDAASRKMLLLEISQLAVRKATSADTRYTAQNVTAQTTGLLTTLKALAQQKNITLPTGLAETQATQAGELTGLTGAAFDQEYSKRLRSLLETEEDAADDMKDDAYDPDIRTLAAQQLTVLQDLGRAAGVLHDKLTP</sequence>
<dbReference type="Pfam" id="PF13628">
    <property type="entry name" value="DUF4142"/>
    <property type="match status" value="1"/>
</dbReference>
<feature type="signal peptide" evidence="1">
    <location>
        <begin position="1"/>
        <end position="16"/>
    </location>
</feature>
<evidence type="ECO:0000259" key="2">
    <source>
        <dbReference type="Pfam" id="PF13628"/>
    </source>
</evidence>
<dbReference type="InterPro" id="IPR012347">
    <property type="entry name" value="Ferritin-like"/>
</dbReference>
<proteinExistence type="predicted"/>
<gene>
    <name evidence="3" type="ORF">EI290_13995</name>
</gene>
<keyword evidence="4" id="KW-1185">Reference proteome</keyword>
<dbReference type="PROSITE" id="PS51257">
    <property type="entry name" value="PROKAR_LIPOPROTEIN"/>
    <property type="match status" value="1"/>
</dbReference>
<feature type="domain" description="DUF4142" evidence="2">
    <location>
        <begin position="51"/>
        <end position="178"/>
    </location>
</feature>
<feature type="chain" id="PRO_5018767814" evidence="1">
    <location>
        <begin position="17"/>
        <end position="191"/>
    </location>
</feature>
<dbReference type="AlphaFoldDB" id="A0A3R9NCV7"/>
<dbReference type="Gene3D" id="1.20.1260.10">
    <property type="match status" value="1"/>
</dbReference>
<evidence type="ECO:0000313" key="3">
    <source>
        <dbReference type="EMBL" id="RSK31128.1"/>
    </source>
</evidence>
<protein>
    <submittedName>
        <fullName evidence="3">DUF4142 domain-containing protein</fullName>
    </submittedName>
</protein>
<reference evidence="3 4" key="1">
    <citation type="submission" date="2018-12" db="EMBL/GenBank/DDBJ databases">
        <authorList>
            <person name="Feng G."/>
            <person name="Zhu H."/>
        </authorList>
    </citation>
    <scope>NUCLEOTIDE SEQUENCE [LARGE SCALE GENOMIC DNA]</scope>
    <source>
        <strain evidence="3 4">9PBR-2</strain>
    </source>
</reference>
<dbReference type="EMBL" id="RWIS01000009">
    <property type="protein sequence ID" value="RSK31128.1"/>
    <property type="molecule type" value="Genomic_DNA"/>
</dbReference>
<evidence type="ECO:0000256" key="1">
    <source>
        <dbReference type="SAM" id="SignalP"/>
    </source>
</evidence>
<dbReference type="Proteomes" id="UP000280066">
    <property type="component" value="Unassembled WGS sequence"/>
</dbReference>
<name>A0A3R9NCV7_9BACT</name>
<organism evidence="3 4">
    <name type="scientific">Hymenobacter metallilatus</name>
    <dbReference type="NCBI Taxonomy" id="2493666"/>
    <lineage>
        <taxon>Bacteria</taxon>
        <taxon>Pseudomonadati</taxon>
        <taxon>Bacteroidota</taxon>
        <taxon>Cytophagia</taxon>
        <taxon>Cytophagales</taxon>
        <taxon>Hymenobacteraceae</taxon>
        <taxon>Hymenobacter</taxon>
    </lineage>
</organism>
<comment type="caution">
    <text evidence="3">The sequence shown here is derived from an EMBL/GenBank/DDBJ whole genome shotgun (WGS) entry which is preliminary data.</text>
</comment>
<dbReference type="RefSeq" id="WP_125431520.1">
    <property type="nucleotide sequence ID" value="NZ_RWIS01000009.1"/>
</dbReference>
<accession>A0A3R9NCV7</accession>
<dbReference type="InterPro" id="IPR025419">
    <property type="entry name" value="DUF4142"/>
</dbReference>
<dbReference type="OrthoDB" id="770843at2"/>